<accession>A0A2N9XUZ1</accession>
<evidence type="ECO:0000313" key="1">
    <source>
        <dbReference type="EMBL" id="PIT53317.1"/>
    </source>
</evidence>
<gene>
    <name evidence="1" type="ORF">BHC49_13035</name>
</gene>
<comment type="caution">
    <text evidence="1">The sequence shown here is derived from an EMBL/GenBank/DDBJ whole genome shotgun (WGS) entry which is preliminary data.</text>
</comment>
<dbReference type="AlphaFoldDB" id="A0A2N9XUZ1"/>
<reference evidence="1 2" key="1">
    <citation type="journal article" date="2017" name="MBio">
        <title>Type VI secretion-mediated competition in the bee gut microbiome.</title>
        <authorList>
            <person name="Steele M.I."/>
            <person name="Kwong W.K."/>
            <person name="Powell J.E."/>
            <person name="Whiteley M."/>
            <person name="Moran N.A."/>
        </authorList>
    </citation>
    <scope>NUCLEOTIDE SEQUENCE [LARGE SCALE GENOMIC DNA]</scope>
    <source>
        <strain evidence="1 2">Nev3CBA3</strain>
    </source>
</reference>
<evidence type="ECO:0000313" key="2">
    <source>
        <dbReference type="Proteomes" id="UP000229434"/>
    </source>
</evidence>
<sequence length="70" mass="8224">MLAYQINSRNIHRNSKLTLTVINQQKIQQNNFQATKPATMSFRGNWHLFGVKELEQLQNNFKLATHIKDL</sequence>
<dbReference type="Proteomes" id="UP000229434">
    <property type="component" value="Unassembled WGS sequence"/>
</dbReference>
<proteinExistence type="predicted"/>
<organism evidence="1 2">
    <name type="scientific">Snodgrassella alvi</name>
    <dbReference type="NCBI Taxonomy" id="1196083"/>
    <lineage>
        <taxon>Bacteria</taxon>
        <taxon>Pseudomonadati</taxon>
        <taxon>Pseudomonadota</taxon>
        <taxon>Betaproteobacteria</taxon>
        <taxon>Neisseriales</taxon>
        <taxon>Neisseriaceae</taxon>
        <taxon>Snodgrassella</taxon>
    </lineage>
</organism>
<dbReference type="EMBL" id="MEIS01000124">
    <property type="protein sequence ID" value="PIT53317.1"/>
    <property type="molecule type" value="Genomic_DNA"/>
</dbReference>
<dbReference type="RefSeq" id="WP_100138279.1">
    <property type="nucleotide sequence ID" value="NZ_MEIS01000124.1"/>
</dbReference>
<protein>
    <submittedName>
        <fullName evidence="1">Uncharacterized protein</fullName>
    </submittedName>
</protein>
<name>A0A2N9XUZ1_9NEIS</name>